<reference evidence="3 4" key="1">
    <citation type="submission" date="2024-05" db="EMBL/GenBank/DDBJ databases">
        <title>Long read based assembly of the Candida bracarensis genome reveals expanded adhesin content.</title>
        <authorList>
            <person name="Marcet-Houben M."/>
            <person name="Ksiezopolska E."/>
            <person name="Gabaldon T."/>
        </authorList>
    </citation>
    <scope>NUCLEOTIDE SEQUENCE [LARGE SCALE GENOMIC DNA]</scope>
    <source>
        <strain evidence="3 4">CBM6</strain>
    </source>
</reference>
<keyword evidence="2" id="KW-0812">Transmembrane</keyword>
<feature type="transmembrane region" description="Helical" evidence="2">
    <location>
        <begin position="93"/>
        <end position="112"/>
    </location>
</feature>
<evidence type="ECO:0000256" key="1">
    <source>
        <dbReference type="SAM" id="MobiDB-lite"/>
    </source>
</evidence>
<accession>A0ABR4NU51</accession>
<dbReference type="EMBL" id="JBEVYD010000005">
    <property type="protein sequence ID" value="KAL3232245.1"/>
    <property type="molecule type" value="Genomic_DNA"/>
</dbReference>
<dbReference type="Proteomes" id="UP001623330">
    <property type="component" value="Unassembled WGS sequence"/>
</dbReference>
<keyword evidence="2" id="KW-1133">Transmembrane helix</keyword>
<name>A0ABR4NU51_9SACH</name>
<protein>
    <submittedName>
        <fullName evidence="3">Inner membrane assembly complex subunit 17</fullName>
    </submittedName>
</protein>
<feature type="region of interest" description="Disordered" evidence="1">
    <location>
        <begin position="138"/>
        <end position="158"/>
    </location>
</feature>
<evidence type="ECO:0000256" key="2">
    <source>
        <dbReference type="SAM" id="Phobius"/>
    </source>
</evidence>
<evidence type="ECO:0000313" key="3">
    <source>
        <dbReference type="EMBL" id="KAL3232245.1"/>
    </source>
</evidence>
<proteinExistence type="predicted"/>
<evidence type="ECO:0000313" key="4">
    <source>
        <dbReference type="Proteomes" id="UP001623330"/>
    </source>
</evidence>
<keyword evidence="4" id="KW-1185">Reference proteome</keyword>
<keyword evidence="2" id="KW-0472">Membrane</keyword>
<gene>
    <name evidence="3" type="ORF">RNJ44_04161</name>
</gene>
<sequence length="158" mass="18571">MLASRVYRSGAVLRLGCSLRTLATVPQGKQIKSLEDLASLDTLEGVDPELIKRLINEKTQEYNTQDELKLLKDMQREQERLNEVPLKRFTRPLWMFILMASTFYLGAHLVWWKLEYEEREAEYKKKVESLENTLDDVLSNQAPKNSNSNTNSPWYKFW</sequence>
<comment type="caution">
    <text evidence="3">The sequence shown here is derived from an EMBL/GenBank/DDBJ whole genome shotgun (WGS) entry which is preliminary data.</text>
</comment>
<organism evidence="3 4">
    <name type="scientific">Nakaseomyces bracarensis</name>
    <dbReference type="NCBI Taxonomy" id="273131"/>
    <lineage>
        <taxon>Eukaryota</taxon>
        <taxon>Fungi</taxon>
        <taxon>Dikarya</taxon>
        <taxon>Ascomycota</taxon>
        <taxon>Saccharomycotina</taxon>
        <taxon>Saccharomycetes</taxon>
        <taxon>Saccharomycetales</taxon>
        <taxon>Saccharomycetaceae</taxon>
        <taxon>Nakaseomyces</taxon>
    </lineage>
</organism>